<evidence type="ECO:0000259" key="1">
    <source>
        <dbReference type="Pfam" id="PF01261"/>
    </source>
</evidence>
<protein>
    <recommendedName>
        <fullName evidence="1">Xylose isomerase-like TIM barrel domain-containing protein</fullName>
    </recommendedName>
</protein>
<dbReference type="PANTHER" id="PTHR12110:SF41">
    <property type="entry name" value="INOSOSE DEHYDRATASE"/>
    <property type="match status" value="1"/>
</dbReference>
<dbReference type="AlphaFoldDB" id="A0A382K3Z1"/>
<proteinExistence type="predicted"/>
<accession>A0A382K3Z1</accession>
<gene>
    <name evidence="2" type="ORF">METZ01_LOCUS272428</name>
</gene>
<dbReference type="SUPFAM" id="SSF51658">
    <property type="entry name" value="Xylose isomerase-like"/>
    <property type="match status" value="1"/>
</dbReference>
<dbReference type="InterPro" id="IPR036237">
    <property type="entry name" value="Xyl_isomerase-like_sf"/>
</dbReference>
<dbReference type="Gene3D" id="3.20.20.150">
    <property type="entry name" value="Divalent-metal-dependent TIM barrel enzymes"/>
    <property type="match status" value="1"/>
</dbReference>
<reference evidence="2" key="1">
    <citation type="submission" date="2018-05" db="EMBL/GenBank/DDBJ databases">
        <authorList>
            <person name="Lanie J.A."/>
            <person name="Ng W.-L."/>
            <person name="Kazmierczak K.M."/>
            <person name="Andrzejewski T.M."/>
            <person name="Davidsen T.M."/>
            <person name="Wayne K.J."/>
            <person name="Tettelin H."/>
            <person name="Glass J.I."/>
            <person name="Rusch D."/>
            <person name="Podicherti R."/>
            <person name="Tsui H.-C.T."/>
            <person name="Winkler M.E."/>
        </authorList>
    </citation>
    <scope>NUCLEOTIDE SEQUENCE</scope>
</reference>
<dbReference type="PANTHER" id="PTHR12110">
    <property type="entry name" value="HYDROXYPYRUVATE ISOMERASE"/>
    <property type="match status" value="1"/>
</dbReference>
<name>A0A382K3Z1_9ZZZZ</name>
<dbReference type="InterPro" id="IPR050312">
    <property type="entry name" value="IolE/XylAMocC-like"/>
</dbReference>
<feature type="non-terminal residue" evidence="2">
    <location>
        <position position="1"/>
    </location>
</feature>
<organism evidence="2">
    <name type="scientific">marine metagenome</name>
    <dbReference type="NCBI Taxonomy" id="408172"/>
    <lineage>
        <taxon>unclassified sequences</taxon>
        <taxon>metagenomes</taxon>
        <taxon>ecological metagenomes</taxon>
    </lineage>
</organism>
<dbReference type="InterPro" id="IPR013022">
    <property type="entry name" value="Xyl_isomerase-like_TIM-brl"/>
</dbReference>
<evidence type="ECO:0000313" key="2">
    <source>
        <dbReference type="EMBL" id="SVC19574.1"/>
    </source>
</evidence>
<dbReference type="Pfam" id="PF01261">
    <property type="entry name" value="AP_endonuc_2"/>
    <property type="match status" value="1"/>
</dbReference>
<dbReference type="EMBL" id="UINC01078470">
    <property type="protein sequence ID" value="SVC19574.1"/>
    <property type="molecule type" value="Genomic_DNA"/>
</dbReference>
<sequence>MKINLGIAPIAWSNDDMPDLGGDTPIETCLFEAQSAGFRGIELGGKFPRNPGTIKYLLNKFNLELPGGWYGAHLNERSVEEEWQAMQNQIELYKLINSSVFIFADVSGSIQGEPKIPLSKRPRLKDNEWSDYCNKISEIAKRLSDIGLPMSYHEHMGTIIQSEQDVDRLLENTNDKTYLLFDTGHVLFAQGDYQSMLKKYVSRINHVHCKDIRKEVL</sequence>
<feature type="non-terminal residue" evidence="2">
    <location>
        <position position="217"/>
    </location>
</feature>
<feature type="domain" description="Xylose isomerase-like TIM barrel" evidence="1">
    <location>
        <begin position="32"/>
        <end position="215"/>
    </location>
</feature>